<sequence length="580" mass="63913">MAANPLNGGNFIHNTARNVDGGSFLKRLSLSNKTAIISGSGGGIGLSVATAYAELGANIAIWYHSNAKAVEKAEELAKQFNVKVKAYKVDVRSYEEVEKAIDLAVHDFNGRLDIFVANAGIPWVKGAMVDGPIDHYRDVVATNLDGTYYCAKAAAKHWRRQKLEGTTLTGEPLVNYTSGSFIATASMSGLIVNIPQLQASYNAAKAGIIHLCRSLAVEWAQFARANSVSPGYIITEISDFLPQETKDIWKDKIPLGREVAVRAQKSSRLVVTADATNASPVSQHGHRASLSPQPPLGLGQRARVRRAFYLIAERFEADEPAIDHPAPVPTYSRSLLVRLTYEYARSEESRDMFLRAFCKAMALFDLDGAAEEVGAEPGPEPEELDFVKLRPLFNGFAEYLMDNFFLLLKASTRRTPQISPACHSAVLRAQGTETPVFVETPERLSSLRGACLVRDRHRCVITRQFSDPGFVARYRQYGNDARDDDGVLFSEQDPGQFDGLEVAHILPHSSMKATADFELNQSREAALAILNMFDSGVAHLINGVDIDRPRNALTLTLRFHRLFGAFDIYFTPVPDTYNKE</sequence>
<dbReference type="SUPFAM" id="SSF51735">
    <property type="entry name" value="NAD(P)-binding Rossmann-fold domains"/>
    <property type="match status" value="1"/>
</dbReference>
<accession>A0ABP0C9W3</accession>
<dbReference type="GO" id="GO:0032115">
    <property type="term" value="F:sorbose reductase activity"/>
    <property type="evidence" value="ECO:0007669"/>
    <property type="project" value="UniProtKB-EC"/>
</dbReference>
<dbReference type="PRINTS" id="PR00081">
    <property type="entry name" value="GDHRDH"/>
</dbReference>
<proteinExistence type="inferred from homology"/>
<dbReference type="Gene3D" id="3.40.50.720">
    <property type="entry name" value="NAD(P)-binding Rossmann-like Domain"/>
    <property type="match status" value="1"/>
</dbReference>
<dbReference type="InterPro" id="IPR020904">
    <property type="entry name" value="Sc_DH/Rdtase_CS"/>
</dbReference>
<protein>
    <submittedName>
        <fullName evidence="5">Sorbose reductase sou1</fullName>
        <ecNumber evidence="5">1.1.1.289</ecNumber>
    </submittedName>
</protein>
<dbReference type="EMBL" id="CAWUHB010000046">
    <property type="protein sequence ID" value="CAK7228823.1"/>
    <property type="molecule type" value="Genomic_DNA"/>
</dbReference>
<dbReference type="InterPro" id="IPR003615">
    <property type="entry name" value="HNH_nuc"/>
</dbReference>
<evidence type="ECO:0000256" key="2">
    <source>
        <dbReference type="ARBA" id="ARBA00022857"/>
    </source>
</evidence>
<dbReference type="Pfam" id="PF13391">
    <property type="entry name" value="HNH_2"/>
    <property type="match status" value="1"/>
</dbReference>
<dbReference type="InterPro" id="IPR036291">
    <property type="entry name" value="NAD(P)-bd_dom_sf"/>
</dbReference>
<keyword evidence="2" id="KW-0521">NADP</keyword>
<evidence type="ECO:0000259" key="4">
    <source>
        <dbReference type="Pfam" id="PF13391"/>
    </source>
</evidence>
<dbReference type="Proteomes" id="UP001642405">
    <property type="component" value="Unassembled WGS sequence"/>
</dbReference>
<dbReference type="PROSITE" id="PS00061">
    <property type="entry name" value="ADH_SHORT"/>
    <property type="match status" value="1"/>
</dbReference>
<reference evidence="5 6" key="1">
    <citation type="submission" date="2024-01" db="EMBL/GenBank/DDBJ databases">
        <authorList>
            <person name="Allen C."/>
            <person name="Tagirdzhanova G."/>
        </authorList>
    </citation>
    <scope>NUCLEOTIDE SEQUENCE [LARGE SCALE GENOMIC DNA]</scope>
</reference>
<comment type="similarity">
    <text evidence="1">Belongs to the short-chain dehydrogenases/reductases (SDR) family.</text>
</comment>
<dbReference type="InterPro" id="IPR002347">
    <property type="entry name" value="SDR_fam"/>
</dbReference>
<dbReference type="PANTHER" id="PTHR43008">
    <property type="entry name" value="BENZIL REDUCTASE"/>
    <property type="match status" value="1"/>
</dbReference>
<evidence type="ECO:0000313" key="6">
    <source>
        <dbReference type="Proteomes" id="UP001642405"/>
    </source>
</evidence>
<keyword evidence="6" id="KW-1185">Reference proteome</keyword>
<dbReference type="Pfam" id="PF13561">
    <property type="entry name" value="adh_short_C2"/>
    <property type="match status" value="1"/>
</dbReference>
<gene>
    <name evidence="5" type="primary">SOU1</name>
    <name evidence="5" type="ORF">SCUCBS95973_007008</name>
</gene>
<dbReference type="EC" id="1.1.1.289" evidence="5"/>
<dbReference type="PANTHER" id="PTHR43008:SF13">
    <property type="entry name" value="L-XYLULOSE REDUCTASE-RELATED"/>
    <property type="match status" value="1"/>
</dbReference>
<evidence type="ECO:0000256" key="3">
    <source>
        <dbReference type="ARBA" id="ARBA00023002"/>
    </source>
</evidence>
<name>A0ABP0C9W3_9PEZI</name>
<evidence type="ECO:0000256" key="1">
    <source>
        <dbReference type="ARBA" id="ARBA00006484"/>
    </source>
</evidence>
<organism evidence="5 6">
    <name type="scientific">Sporothrix curviconia</name>
    <dbReference type="NCBI Taxonomy" id="1260050"/>
    <lineage>
        <taxon>Eukaryota</taxon>
        <taxon>Fungi</taxon>
        <taxon>Dikarya</taxon>
        <taxon>Ascomycota</taxon>
        <taxon>Pezizomycotina</taxon>
        <taxon>Sordariomycetes</taxon>
        <taxon>Sordariomycetidae</taxon>
        <taxon>Ophiostomatales</taxon>
        <taxon>Ophiostomataceae</taxon>
        <taxon>Sporothrix</taxon>
    </lineage>
</organism>
<dbReference type="PRINTS" id="PR00080">
    <property type="entry name" value="SDRFAMILY"/>
</dbReference>
<comment type="caution">
    <text evidence="5">The sequence shown here is derived from an EMBL/GenBank/DDBJ whole genome shotgun (WGS) entry which is preliminary data.</text>
</comment>
<feature type="domain" description="HNH nuclease" evidence="4">
    <location>
        <begin position="459"/>
        <end position="570"/>
    </location>
</feature>
<evidence type="ECO:0000313" key="5">
    <source>
        <dbReference type="EMBL" id="CAK7228823.1"/>
    </source>
</evidence>
<keyword evidence="3 5" id="KW-0560">Oxidoreductase</keyword>